<dbReference type="SUPFAM" id="SSF54427">
    <property type="entry name" value="NTF2-like"/>
    <property type="match status" value="1"/>
</dbReference>
<evidence type="ECO:0000259" key="1">
    <source>
        <dbReference type="Pfam" id="PF17775"/>
    </source>
</evidence>
<protein>
    <recommendedName>
        <fullName evidence="1">YchJ-like middle NTF2-like domain-containing protein</fullName>
    </recommendedName>
</protein>
<dbReference type="PANTHER" id="PTHR33747">
    <property type="entry name" value="UPF0225 PROTEIN SCO1677"/>
    <property type="match status" value="1"/>
</dbReference>
<proteinExistence type="predicted"/>
<dbReference type="PANTHER" id="PTHR33747:SF1">
    <property type="entry name" value="ADENYLATE CYCLASE-ASSOCIATED CAP C-TERMINAL DOMAIN-CONTAINING PROTEIN"/>
    <property type="match status" value="1"/>
</dbReference>
<name>A0A7S2QSU7_9CHLO</name>
<dbReference type="InterPro" id="IPR032710">
    <property type="entry name" value="NTF2-like_dom_sf"/>
</dbReference>
<gene>
    <name evidence="2" type="ORF">CCHL1392_LOCUS158</name>
</gene>
<dbReference type="EMBL" id="HBHD01000303">
    <property type="protein sequence ID" value="CAD9650848.1"/>
    <property type="molecule type" value="Transcribed_RNA"/>
</dbReference>
<dbReference type="AlphaFoldDB" id="A0A7S2QSU7"/>
<evidence type="ECO:0000313" key="2">
    <source>
        <dbReference type="EMBL" id="CAD9650848.1"/>
    </source>
</evidence>
<dbReference type="Gene3D" id="3.10.450.50">
    <property type="match status" value="1"/>
</dbReference>
<dbReference type="Pfam" id="PF17775">
    <property type="entry name" value="YchJ_M-like"/>
    <property type="match status" value="1"/>
</dbReference>
<reference evidence="2" key="1">
    <citation type="submission" date="2021-01" db="EMBL/GenBank/DDBJ databases">
        <authorList>
            <person name="Corre E."/>
            <person name="Pelletier E."/>
            <person name="Niang G."/>
            <person name="Scheremetjew M."/>
            <person name="Finn R."/>
            <person name="Kale V."/>
            <person name="Holt S."/>
            <person name="Cochrane G."/>
            <person name="Meng A."/>
            <person name="Brown T."/>
            <person name="Cohen L."/>
        </authorList>
    </citation>
    <scope>NUCLEOTIDE SEQUENCE</scope>
    <source>
        <strain evidence="2">SAG 11-48b</strain>
    </source>
</reference>
<dbReference type="InterPro" id="IPR048469">
    <property type="entry name" value="YchJ-like_M"/>
</dbReference>
<accession>A0A7S2QSU7</accession>
<organism evidence="2">
    <name type="scientific">Chlamydomonas chlamydogama</name>
    <dbReference type="NCBI Taxonomy" id="225041"/>
    <lineage>
        <taxon>Eukaryota</taxon>
        <taxon>Viridiplantae</taxon>
        <taxon>Chlorophyta</taxon>
        <taxon>core chlorophytes</taxon>
        <taxon>Chlorophyceae</taxon>
        <taxon>CS clade</taxon>
        <taxon>Chlamydomonadales</taxon>
        <taxon>Chlamydomonadaceae</taxon>
        <taxon>Chlamydomonas</taxon>
    </lineage>
</organism>
<feature type="domain" description="YchJ-like middle NTF2-like" evidence="1">
    <location>
        <begin position="67"/>
        <end position="183"/>
    </location>
</feature>
<sequence>MQASLRTGYLPGLRPSRPGLRDVRVCALKGFGKIDTQKSKCPCGSGKDYSGCCQRLHKQQLLKASGPEELLRARFAAYVKRDWKYLVRTTHSKNPARAGSTSQDGKIKTSFEQDVKVTCSWADFQTLDILQVRDGSEEAEVDLRFTMKQVFELQSGEKIKDAPLQSIEETARFAVEDGEWRFLGSQSNWDRNELKPVAA</sequence>